<dbReference type="SUPFAM" id="SSF54631">
    <property type="entry name" value="CBS-domain pair"/>
    <property type="match status" value="2"/>
</dbReference>
<keyword evidence="2" id="KW-0677">Repeat</keyword>
<protein>
    <submittedName>
        <fullName evidence="6">Uncharacterized protein</fullName>
    </submittedName>
</protein>
<dbReference type="CDD" id="cd04618">
    <property type="entry name" value="CBS_euAMPK_gamma-like_repeat1"/>
    <property type="match status" value="1"/>
</dbReference>
<feature type="region of interest" description="Disordered" evidence="5">
    <location>
        <begin position="369"/>
        <end position="415"/>
    </location>
</feature>
<dbReference type="GO" id="GO:0019901">
    <property type="term" value="F:protein kinase binding"/>
    <property type="evidence" value="ECO:0007669"/>
    <property type="project" value="TreeGrafter"/>
</dbReference>
<evidence type="ECO:0000256" key="5">
    <source>
        <dbReference type="SAM" id="MobiDB-lite"/>
    </source>
</evidence>
<comment type="similarity">
    <text evidence="1">Belongs to the 5'-AMP-activated protein kinase gamma subunit family.</text>
</comment>
<comment type="subunit">
    <text evidence="4">AMPK is a heterotrimer of an alpha catalytic subunit (PRKAA1 or PRKAA2), a beta (PRKAB1 or PRKAB2) and a gamma non-catalytic subunits (PRKAG1, PRKAG2 or PRKAG3). Interacts with FNIP1 and FNIP2.</text>
</comment>
<evidence type="ECO:0000256" key="4">
    <source>
        <dbReference type="ARBA" id="ARBA00025878"/>
    </source>
</evidence>
<accession>A0A7R8W5Z0</accession>
<organism evidence="6">
    <name type="scientific">Cyprideis torosa</name>
    <dbReference type="NCBI Taxonomy" id="163714"/>
    <lineage>
        <taxon>Eukaryota</taxon>
        <taxon>Metazoa</taxon>
        <taxon>Ecdysozoa</taxon>
        <taxon>Arthropoda</taxon>
        <taxon>Crustacea</taxon>
        <taxon>Oligostraca</taxon>
        <taxon>Ostracoda</taxon>
        <taxon>Podocopa</taxon>
        <taxon>Podocopida</taxon>
        <taxon>Cytherocopina</taxon>
        <taxon>Cytheroidea</taxon>
        <taxon>Cytherideidae</taxon>
        <taxon>Cyprideis</taxon>
    </lineage>
</organism>
<dbReference type="AlphaFoldDB" id="A0A7R8W5Z0"/>
<dbReference type="GO" id="GO:0016208">
    <property type="term" value="F:AMP binding"/>
    <property type="evidence" value="ECO:0007669"/>
    <property type="project" value="TreeGrafter"/>
</dbReference>
<gene>
    <name evidence="6" type="ORF">CTOB1V02_LOCUS3509</name>
</gene>
<dbReference type="GO" id="GO:0005737">
    <property type="term" value="C:cytoplasm"/>
    <property type="evidence" value="ECO:0007669"/>
    <property type="project" value="TreeGrafter"/>
</dbReference>
<keyword evidence="3" id="KW-0129">CBS domain</keyword>
<proteinExistence type="inferred from homology"/>
<name>A0A7R8W5Z0_9CRUS</name>
<evidence type="ECO:0000313" key="6">
    <source>
        <dbReference type="EMBL" id="CAD7225571.1"/>
    </source>
</evidence>
<sequence>MPRRKKTPRSRSELCLVYYSNQLLFEPPDSTVHPLETILEWDTLERQKLIKREIFLNKYARDGDESQLFVKFFKFHKVYDLIPTSAKLVMFDIKLQVKKAFFALVHNGVRAAPLWDSTFQKFVGMLTITDFIRILRMYYRSPEKEMGELEEHKLETWRKELQHEFQPLIAIGPDASLYQAVSRLLEKKIHRLPVIDPATGDVIYIVTHKRLFRFLCLHLKSLPRPSCLDQTLAELGIGTFNDVAVAREDTQIIEALGIFLDRRISALPILDSSGKLCDIYSKFDAINLAAQGSYNRLDITLKEANQHRNDWFEGVTKCTEDETLGTIMDRIAKAEVHRIVVVDSSNHVKGVVSLSDILNFLVLKPGREEEQRFREEEEEEETARAASITPPLNMSGEASPPSPPPSSPFPPPSVGSSVLSALAEAVLQRPLLLEHAVFTTEAGDAAVLTSKSCEFDIILGMEEED</sequence>
<dbReference type="Gene3D" id="3.10.580.10">
    <property type="entry name" value="CBS-domain"/>
    <property type="match status" value="2"/>
</dbReference>
<evidence type="ECO:0000256" key="1">
    <source>
        <dbReference type="ARBA" id="ARBA00006750"/>
    </source>
</evidence>
<dbReference type="GO" id="GO:0005634">
    <property type="term" value="C:nucleus"/>
    <property type="evidence" value="ECO:0007669"/>
    <property type="project" value="TreeGrafter"/>
</dbReference>
<dbReference type="EMBL" id="OB660603">
    <property type="protein sequence ID" value="CAD7225571.1"/>
    <property type="molecule type" value="Genomic_DNA"/>
</dbReference>
<dbReference type="InterPro" id="IPR046342">
    <property type="entry name" value="CBS_dom_sf"/>
</dbReference>
<dbReference type="GO" id="GO:0031588">
    <property type="term" value="C:nucleotide-activated protein kinase complex"/>
    <property type="evidence" value="ECO:0007669"/>
    <property type="project" value="TreeGrafter"/>
</dbReference>
<dbReference type="Pfam" id="PF00571">
    <property type="entry name" value="CBS"/>
    <property type="match status" value="3"/>
</dbReference>
<evidence type="ECO:0000256" key="3">
    <source>
        <dbReference type="ARBA" id="ARBA00023122"/>
    </source>
</evidence>
<dbReference type="InterPro" id="IPR000644">
    <property type="entry name" value="CBS_dom"/>
</dbReference>
<dbReference type="PANTHER" id="PTHR13780:SF35">
    <property type="entry name" value="LD22662P"/>
    <property type="match status" value="1"/>
</dbReference>
<dbReference type="OrthoDB" id="449052at2759"/>
<dbReference type="SMART" id="SM00116">
    <property type="entry name" value="CBS"/>
    <property type="match status" value="4"/>
</dbReference>
<reference evidence="6" key="1">
    <citation type="submission" date="2020-11" db="EMBL/GenBank/DDBJ databases">
        <authorList>
            <person name="Tran Van P."/>
        </authorList>
    </citation>
    <scope>NUCLEOTIDE SEQUENCE</scope>
</reference>
<evidence type="ECO:0000256" key="2">
    <source>
        <dbReference type="ARBA" id="ARBA00022737"/>
    </source>
</evidence>
<feature type="compositionally biased region" description="Pro residues" evidence="5">
    <location>
        <begin position="400"/>
        <end position="413"/>
    </location>
</feature>
<dbReference type="PROSITE" id="PS51371">
    <property type="entry name" value="CBS"/>
    <property type="match status" value="4"/>
</dbReference>
<dbReference type="PANTHER" id="PTHR13780">
    <property type="entry name" value="AMP-ACTIVATED PROTEIN KINASE, GAMMA REGULATORY SUBUNIT"/>
    <property type="match status" value="1"/>
</dbReference>
<dbReference type="InterPro" id="IPR050511">
    <property type="entry name" value="AMPK_gamma/SDS23_families"/>
</dbReference>
<dbReference type="GO" id="GO:0019887">
    <property type="term" value="F:protein kinase regulator activity"/>
    <property type="evidence" value="ECO:0007669"/>
    <property type="project" value="TreeGrafter"/>
</dbReference>
<dbReference type="CDD" id="cd04641">
    <property type="entry name" value="CBS_euAMPK_gamma-like_repeat2"/>
    <property type="match status" value="1"/>
</dbReference>